<proteinExistence type="predicted"/>
<evidence type="ECO:0000313" key="1">
    <source>
        <dbReference type="EMBL" id="MBB3192868.1"/>
    </source>
</evidence>
<accession>A0ABR6GNW2</accession>
<evidence type="ECO:0008006" key="3">
    <source>
        <dbReference type="Google" id="ProtNLM"/>
    </source>
</evidence>
<keyword evidence="2" id="KW-1185">Reference proteome</keyword>
<name>A0ABR6GNW2_9BURK</name>
<dbReference type="Proteomes" id="UP000574369">
    <property type="component" value="Unassembled WGS sequence"/>
</dbReference>
<dbReference type="RefSeq" id="WP_184293969.1">
    <property type="nucleotide sequence ID" value="NZ_JACHXO010000001.1"/>
</dbReference>
<reference evidence="1 2" key="1">
    <citation type="submission" date="2020-08" db="EMBL/GenBank/DDBJ databases">
        <title>Genomic Encyclopedia of Type Strains, Phase III (KMG-III): the genomes of soil and plant-associated and newly described type strains.</title>
        <authorList>
            <person name="Whitman W."/>
        </authorList>
    </citation>
    <scope>NUCLEOTIDE SEQUENCE [LARGE SCALE GENOMIC DNA]</scope>
    <source>
        <strain evidence="1 2">CECT 7247</strain>
    </source>
</reference>
<gene>
    <name evidence="1" type="ORF">FHS28_000233</name>
</gene>
<organism evidence="1 2">
    <name type="scientific">Roseateles terrae</name>
    <dbReference type="NCBI Taxonomy" id="431060"/>
    <lineage>
        <taxon>Bacteria</taxon>
        <taxon>Pseudomonadati</taxon>
        <taxon>Pseudomonadota</taxon>
        <taxon>Betaproteobacteria</taxon>
        <taxon>Burkholderiales</taxon>
        <taxon>Sphaerotilaceae</taxon>
        <taxon>Roseateles</taxon>
    </lineage>
</organism>
<sequence>MSTDLHGSASGAAPGAEAEAHWGRQGWLLSCLYYERDADDPWFDAHFERFAAELLPPLVASLHAEDPDWRIHWMRYSERGSHLRLHVWGDQEALTRRAQPMIEQAVAALHRQQPDRLGHRMRLTEMGRRLNARTGTLADTRAAGTHDIGWAGREGEASVYATQRPFDLVQGQLQREAADSLAVIVRQAPMGWRLRYWQLYAERLPQRLGLDDAQRAIGLAFLARTWQDTFGISPLDVIAVKVPFEADAQGDATPPMPPDGADIQTWRAQPTAQWAMQLLGLLHLCANRLGVSIIDEIRWCQQLARDSFKRLDDPTQQRVRQDIEAALAHWRNVHVHVQH</sequence>
<evidence type="ECO:0000313" key="2">
    <source>
        <dbReference type="Proteomes" id="UP000574369"/>
    </source>
</evidence>
<comment type="caution">
    <text evidence="1">The sequence shown here is derived from an EMBL/GenBank/DDBJ whole genome shotgun (WGS) entry which is preliminary data.</text>
</comment>
<protein>
    <recommendedName>
        <fullName evidence="3">Thiopeptide-type bacteriocin biosynthesis domain-containing protein</fullName>
    </recommendedName>
</protein>
<dbReference type="EMBL" id="JACHXO010000001">
    <property type="protein sequence ID" value="MBB3192868.1"/>
    <property type="molecule type" value="Genomic_DNA"/>
</dbReference>